<dbReference type="EMBL" id="JARGEI010000003">
    <property type="protein sequence ID" value="KAJ8734062.1"/>
    <property type="molecule type" value="Genomic_DNA"/>
</dbReference>
<accession>A0AAD8DZ23</accession>
<dbReference type="Proteomes" id="UP001231518">
    <property type="component" value="Chromosome 5"/>
</dbReference>
<keyword evidence="1" id="KW-0472">Membrane</keyword>
<organism evidence="2 3">
    <name type="scientific">Mythimna separata</name>
    <name type="common">Oriental armyworm</name>
    <name type="synonym">Pseudaletia separata</name>
    <dbReference type="NCBI Taxonomy" id="271217"/>
    <lineage>
        <taxon>Eukaryota</taxon>
        <taxon>Metazoa</taxon>
        <taxon>Ecdysozoa</taxon>
        <taxon>Arthropoda</taxon>
        <taxon>Hexapoda</taxon>
        <taxon>Insecta</taxon>
        <taxon>Pterygota</taxon>
        <taxon>Neoptera</taxon>
        <taxon>Endopterygota</taxon>
        <taxon>Lepidoptera</taxon>
        <taxon>Glossata</taxon>
        <taxon>Ditrysia</taxon>
        <taxon>Noctuoidea</taxon>
        <taxon>Noctuidae</taxon>
        <taxon>Noctuinae</taxon>
        <taxon>Hadenini</taxon>
        <taxon>Mythimna</taxon>
    </lineage>
</organism>
<reference evidence="2" key="1">
    <citation type="submission" date="2023-03" db="EMBL/GenBank/DDBJ databases">
        <title>Chromosome-level genomes of two armyworms, Mythimna separata and Mythimna loreyi, provide insights into the biosynthesis and reception of sex pheromones.</title>
        <authorList>
            <person name="Zhao H."/>
        </authorList>
    </citation>
    <scope>NUCLEOTIDE SEQUENCE</scope>
    <source>
        <strain evidence="2">BeijingLab</strain>
        <tissue evidence="2">Pupa</tissue>
    </source>
</reference>
<name>A0AAD8DZ23_MYTSE</name>
<keyword evidence="1" id="KW-1133">Transmembrane helix</keyword>
<comment type="caution">
    <text evidence="2">The sequence shown here is derived from an EMBL/GenBank/DDBJ whole genome shotgun (WGS) entry which is preliminary data.</text>
</comment>
<keyword evidence="1" id="KW-0812">Transmembrane</keyword>
<evidence type="ECO:0000313" key="2">
    <source>
        <dbReference type="EMBL" id="KAJ8734062.1"/>
    </source>
</evidence>
<gene>
    <name evidence="2" type="ORF">PYW07_014613</name>
</gene>
<keyword evidence="3" id="KW-1185">Reference proteome</keyword>
<protein>
    <submittedName>
        <fullName evidence="2">Uncharacterized protein</fullName>
    </submittedName>
</protein>
<proteinExistence type="predicted"/>
<evidence type="ECO:0000256" key="1">
    <source>
        <dbReference type="SAM" id="Phobius"/>
    </source>
</evidence>
<feature type="transmembrane region" description="Helical" evidence="1">
    <location>
        <begin position="20"/>
        <end position="42"/>
    </location>
</feature>
<dbReference type="AlphaFoldDB" id="A0AAD8DZ23"/>
<evidence type="ECO:0000313" key="3">
    <source>
        <dbReference type="Proteomes" id="UP001231518"/>
    </source>
</evidence>
<sequence>MAHFNNFGCYLIEVNLDDQSLFRLVLALASGISASLGLLVTFRQHELHSLMHFSSHLQFVCFETNGSRTSTVSDRVACVHIIVNRSSETKFLKDGSCFVPQDCVDCEVCKLKWEVLLR</sequence>